<name>A0AB39KZA4_9CAUL</name>
<dbReference type="EMBL" id="CP158375">
    <property type="protein sequence ID" value="XDO98568.1"/>
    <property type="molecule type" value="Genomic_DNA"/>
</dbReference>
<proteinExistence type="predicted"/>
<feature type="chain" id="PRO_5044299738" evidence="2">
    <location>
        <begin position="22"/>
        <end position="179"/>
    </location>
</feature>
<dbReference type="GO" id="GO:0009279">
    <property type="term" value="C:cell outer membrane"/>
    <property type="evidence" value="ECO:0007669"/>
    <property type="project" value="TreeGrafter"/>
</dbReference>
<accession>A0AB39KZA4</accession>
<dbReference type="Pfam" id="PF03968">
    <property type="entry name" value="LptD_N"/>
    <property type="match status" value="1"/>
</dbReference>
<feature type="signal peptide" evidence="2">
    <location>
        <begin position="1"/>
        <end position="21"/>
    </location>
</feature>
<protein>
    <submittedName>
        <fullName evidence="4">LptA/OstA family protein</fullName>
    </submittedName>
</protein>
<dbReference type="GO" id="GO:0015920">
    <property type="term" value="P:lipopolysaccharide transport"/>
    <property type="evidence" value="ECO:0007669"/>
    <property type="project" value="TreeGrafter"/>
</dbReference>
<reference evidence="4" key="1">
    <citation type="submission" date="2024-06" db="EMBL/GenBank/DDBJ databases">
        <title>Caulobacter inopinatus, sp. nov.</title>
        <authorList>
            <person name="Donachie S.P."/>
        </authorList>
    </citation>
    <scope>NUCLEOTIDE SEQUENCE</scope>
    <source>
        <strain evidence="4">73W</strain>
    </source>
</reference>
<gene>
    <name evidence="4" type="ORF">ABOZ73_09170</name>
</gene>
<dbReference type="PANTHER" id="PTHR36504">
    <property type="entry name" value="LIPOPOLYSACCHARIDE EXPORT SYSTEM PROTEIN LPTA"/>
    <property type="match status" value="1"/>
</dbReference>
<feature type="domain" description="Organic solvent tolerance-like N-terminal" evidence="3">
    <location>
        <begin position="32"/>
        <end position="147"/>
    </location>
</feature>
<dbReference type="AlphaFoldDB" id="A0AB39KZA4"/>
<dbReference type="InterPro" id="IPR052037">
    <property type="entry name" value="LPS_export_LptA"/>
</dbReference>
<dbReference type="InterPro" id="IPR005653">
    <property type="entry name" value="OstA-like_N"/>
</dbReference>
<dbReference type="GO" id="GO:0017089">
    <property type="term" value="F:glycolipid transfer activity"/>
    <property type="evidence" value="ECO:0007669"/>
    <property type="project" value="TreeGrafter"/>
</dbReference>
<organism evidence="4">
    <name type="scientific">Caulobacter sp. 73W</name>
    <dbReference type="NCBI Taxonomy" id="3161137"/>
    <lineage>
        <taxon>Bacteria</taxon>
        <taxon>Pseudomonadati</taxon>
        <taxon>Pseudomonadota</taxon>
        <taxon>Alphaproteobacteria</taxon>
        <taxon>Caulobacterales</taxon>
        <taxon>Caulobacteraceae</taxon>
        <taxon>Caulobacter</taxon>
    </lineage>
</organism>
<dbReference type="Gene3D" id="2.60.450.10">
    <property type="entry name" value="Lipopolysaccharide (LPS) transport protein A like domain"/>
    <property type="match status" value="1"/>
</dbReference>
<sequence>MIRRWAAVGLAATLMAGAAQAQISRDSSAPIDITADESEVINSQCVTIWRGDAEALQENNRLRAKVIKVYANPRSGAGENGQARCGDTNRLEAEGPVYYVTPNQTVRGDRAVYTAAEDTVVVTGDVIVVQGKNVARGSRLTLNNKTGEAKMELSVSGRNKPGRVRGVFYPDSKPASGAR</sequence>
<evidence type="ECO:0000256" key="1">
    <source>
        <dbReference type="ARBA" id="ARBA00022729"/>
    </source>
</evidence>
<keyword evidence="1 2" id="KW-0732">Signal</keyword>
<evidence type="ECO:0000256" key="2">
    <source>
        <dbReference type="SAM" id="SignalP"/>
    </source>
</evidence>
<evidence type="ECO:0000313" key="4">
    <source>
        <dbReference type="EMBL" id="XDO98568.1"/>
    </source>
</evidence>
<evidence type="ECO:0000259" key="3">
    <source>
        <dbReference type="Pfam" id="PF03968"/>
    </source>
</evidence>
<dbReference type="PANTHER" id="PTHR36504:SF1">
    <property type="entry name" value="LIPOPOLYSACCHARIDE EXPORT SYSTEM PROTEIN LPTA"/>
    <property type="match status" value="1"/>
</dbReference>
<dbReference type="GO" id="GO:0030288">
    <property type="term" value="C:outer membrane-bounded periplasmic space"/>
    <property type="evidence" value="ECO:0007669"/>
    <property type="project" value="TreeGrafter"/>
</dbReference>
<dbReference type="RefSeq" id="WP_369062443.1">
    <property type="nucleotide sequence ID" value="NZ_CP158375.1"/>
</dbReference>